<dbReference type="InterPro" id="IPR029058">
    <property type="entry name" value="AB_hydrolase_fold"/>
</dbReference>
<dbReference type="SUPFAM" id="SSF53474">
    <property type="entry name" value="alpha/beta-Hydrolases"/>
    <property type="match status" value="1"/>
</dbReference>
<evidence type="ECO:0000259" key="1">
    <source>
        <dbReference type="Pfam" id="PF00561"/>
    </source>
</evidence>
<dbReference type="Gene3D" id="3.40.50.1820">
    <property type="entry name" value="alpha/beta hydrolase"/>
    <property type="match status" value="1"/>
</dbReference>
<dbReference type="InterPro" id="IPR000639">
    <property type="entry name" value="Epox_hydrolase-like"/>
</dbReference>
<feature type="domain" description="AB hydrolase-1" evidence="1">
    <location>
        <begin position="23"/>
        <end position="250"/>
    </location>
</feature>
<evidence type="ECO:0000313" key="2">
    <source>
        <dbReference type="EMBL" id="MUG72989.1"/>
    </source>
</evidence>
<sequence>MKTKTADMGGWNLAYTDQGEGVPVVLLHGFCGSGAYWDEIVPLLESGCRVIVPDLRGHGASGSPNESYSMESMAGDIGKLIDGLGLGENKPVVLGHSLGGYVTLALAEKQADRLRAFGLVHSTAYPDDEKGRAGREKAKQTIQEQGLPAFLDGLIPKLFAPAHLQSMPEAVRKAREIGLGTSPEGAMRTLEAMRDRPDRNAVLWETRLPVLLVAGASDQVIPEERTFSVSGETISQQRIEAAGHMSMMETPGILAQIIKNFISGL</sequence>
<protein>
    <submittedName>
        <fullName evidence="2">Alpha/beta fold hydrolase</fullName>
    </submittedName>
</protein>
<proteinExistence type="predicted"/>
<dbReference type="GO" id="GO:0016787">
    <property type="term" value="F:hydrolase activity"/>
    <property type="evidence" value="ECO:0007669"/>
    <property type="project" value="UniProtKB-KW"/>
</dbReference>
<dbReference type="PRINTS" id="PR00412">
    <property type="entry name" value="EPOXHYDRLASE"/>
</dbReference>
<gene>
    <name evidence="2" type="ORF">GNP93_20320</name>
</gene>
<dbReference type="PANTHER" id="PTHR43798">
    <property type="entry name" value="MONOACYLGLYCEROL LIPASE"/>
    <property type="match status" value="1"/>
</dbReference>
<evidence type="ECO:0000313" key="3">
    <source>
        <dbReference type="Proteomes" id="UP000450917"/>
    </source>
</evidence>
<organism evidence="2 3">
    <name type="scientific">Paenibacillus validus</name>
    <dbReference type="NCBI Taxonomy" id="44253"/>
    <lineage>
        <taxon>Bacteria</taxon>
        <taxon>Bacillati</taxon>
        <taxon>Bacillota</taxon>
        <taxon>Bacilli</taxon>
        <taxon>Bacillales</taxon>
        <taxon>Paenibacillaceae</taxon>
        <taxon>Paenibacillus</taxon>
    </lineage>
</organism>
<dbReference type="Pfam" id="PF00561">
    <property type="entry name" value="Abhydrolase_1"/>
    <property type="match status" value="1"/>
</dbReference>
<dbReference type="RefSeq" id="WP_054800438.1">
    <property type="nucleotide sequence ID" value="NZ_JARTHJ010000194.1"/>
</dbReference>
<comment type="caution">
    <text evidence="2">The sequence shown here is derived from an EMBL/GenBank/DDBJ whole genome shotgun (WGS) entry which is preliminary data.</text>
</comment>
<name>A0A7X2ZDL7_9BACL</name>
<dbReference type="EMBL" id="WNZX01000020">
    <property type="protein sequence ID" value="MUG72989.1"/>
    <property type="molecule type" value="Genomic_DNA"/>
</dbReference>
<dbReference type="InterPro" id="IPR050266">
    <property type="entry name" value="AB_hydrolase_sf"/>
</dbReference>
<keyword evidence="2" id="KW-0378">Hydrolase</keyword>
<dbReference type="InterPro" id="IPR000073">
    <property type="entry name" value="AB_hydrolase_1"/>
</dbReference>
<accession>A0A7X2ZDL7</accession>
<dbReference type="Proteomes" id="UP000450917">
    <property type="component" value="Unassembled WGS sequence"/>
</dbReference>
<reference evidence="2 3" key="1">
    <citation type="submission" date="2019-11" db="EMBL/GenBank/DDBJ databases">
        <title>Draft genome sequences of five Paenibacillus species of dairy origin.</title>
        <authorList>
            <person name="Olajide A.M."/>
            <person name="Chen S."/>
            <person name="Lapointe G."/>
        </authorList>
    </citation>
    <scope>NUCLEOTIDE SEQUENCE [LARGE SCALE GENOMIC DNA]</scope>
    <source>
        <strain evidence="2 3">2CS3</strain>
    </source>
</reference>
<dbReference type="AlphaFoldDB" id="A0A7X2ZDL7"/>
<dbReference type="PRINTS" id="PR00111">
    <property type="entry name" value="ABHYDROLASE"/>
</dbReference>
<keyword evidence="3" id="KW-1185">Reference proteome</keyword>